<dbReference type="FunFam" id="2.60.40.10:FF:000032">
    <property type="entry name" value="palladin isoform X1"/>
    <property type="match status" value="1"/>
</dbReference>
<dbReference type="Pfam" id="PF13895">
    <property type="entry name" value="Ig_2"/>
    <property type="match status" value="1"/>
</dbReference>
<keyword evidence="7" id="KW-1185">Reference proteome</keyword>
<dbReference type="GO" id="GO:0007155">
    <property type="term" value="P:cell adhesion"/>
    <property type="evidence" value="ECO:0007669"/>
    <property type="project" value="InterPro"/>
</dbReference>
<feature type="domain" description="Ig-like" evidence="5">
    <location>
        <begin position="191"/>
        <end position="286"/>
    </location>
</feature>
<keyword evidence="3" id="KW-1015">Disulfide bond</keyword>
<dbReference type="InterPro" id="IPR003598">
    <property type="entry name" value="Ig_sub2"/>
</dbReference>
<dbReference type="GeneTree" id="ENSGT00940000159005"/>
<dbReference type="GO" id="GO:0005178">
    <property type="term" value="F:integrin binding"/>
    <property type="evidence" value="ECO:0007669"/>
    <property type="project" value="InterPro"/>
</dbReference>
<dbReference type="InterPro" id="IPR013162">
    <property type="entry name" value="CD80_C2-set"/>
</dbReference>
<evidence type="ECO:0000313" key="6">
    <source>
        <dbReference type="Ensembl" id="ENSSLDP00000018655.1"/>
    </source>
</evidence>
<evidence type="ECO:0000259" key="5">
    <source>
        <dbReference type="PROSITE" id="PS50835"/>
    </source>
</evidence>
<dbReference type="InterPro" id="IPR047012">
    <property type="entry name" value="ICAM_VCAM"/>
</dbReference>
<evidence type="ECO:0000256" key="4">
    <source>
        <dbReference type="ARBA" id="ARBA00023319"/>
    </source>
</evidence>
<dbReference type="PROSITE" id="PS50835">
    <property type="entry name" value="IG_LIKE"/>
    <property type="match status" value="2"/>
</dbReference>
<dbReference type="Gene3D" id="2.60.40.10">
    <property type="entry name" value="Immunoglobulins"/>
    <property type="match status" value="3"/>
</dbReference>
<keyword evidence="2" id="KW-0472">Membrane</keyword>
<sequence length="327" mass="36724">SFQHFFGSHELCKYKICSCHAVGVHGSCPIELNPLSVVVRYGDAVSVNCSTSETMFDGMGWEVTEGGISPKKVNHLTWSVKNLKNWDISPQCFLNPSPETFPEQVSISSSSGLMREEEEYNFTCHIQHVAPVQNLTVRWYKEDTLIRTDTFNNTSKKPVDQSSVYSFTAKRQDNGVTLRCEAHMDLGPEGPQFDLSSQAYNITVHCKYLEDAEVEVGSNVSLKCSSMSNPRPQYIWNYYRTDNVMEENEDGVSRLLIINATAYNSGSYTCRTFNEIGEVSKTARVTVKSKVNIAFDTSCTDIQLVQRITPIDLIFPLVPPRGSHLCL</sequence>
<feature type="domain" description="Ig-like" evidence="5">
    <location>
        <begin position="102"/>
        <end position="182"/>
    </location>
</feature>
<dbReference type="Pfam" id="PF08205">
    <property type="entry name" value="C2-set_2"/>
    <property type="match status" value="1"/>
</dbReference>
<dbReference type="SMART" id="SM00408">
    <property type="entry name" value="IGc2"/>
    <property type="match status" value="1"/>
</dbReference>
<dbReference type="STRING" id="1841481.ENSSLDP00000018655"/>
<dbReference type="InterPro" id="IPR013783">
    <property type="entry name" value="Ig-like_fold"/>
</dbReference>
<keyword evidence="4" id="KW-0393">Immunoglobulin domain</keyword>
<organism evidence="6 7">
    <name type="scientific">Seriola lalandi dorsalis</name>
    <dbReference type="NCBI Taxonomy" id="1841481"/>
    <lineage>
        <taxon>Eukaryota</taxon>
        <taxon>Metazoa</taxon>
        <taxon>Chordata</taxon>
        <taxon>Craniata</taxon>
        <taxon>Vertebrata</taxon>
        <taxon>Euteleostomi</taxon>
        <taxon>Actinopterygii</taxon>
        <taxon>Neopterygii</taxon>
        <taxon>Teleostei</taxon>
        <taxon>Neoteleostei</taxon>
        <taxon>Acanthomorphata</taxon>
        <taxon>Carangaria</taxon>
        <taxon>Carangiformes</taxon>
        <taxon>Carangidae</taxon>
        <taxon>Seriola</taxon>
    </lineage>
</organism>
<dbReference type="PANTHER" id="PTHR13771">
    <property type="entry name" value="INTERCELLULAR ADHESION MOLECULE"/>
    <property type="match status" value="1"/>
</dbReference>
<dbReference type="Ensembl" id="ENSSLDT00000019287.1">
    <property type="protein sequence ID" value="ENSSLDP00000018655.1"/>
    <property type="gene ID" value="ENSSLDG00000014669.1"/>
</dbReference>
<reference evidence="6" key="2">
    <citation type="submission" date="2025-09" db="UniProtKB">
        <authorList>
            <consortium name="Ensembl"/>
        </authorList>
    </citation>
    <scope>IDENTIFICATION</scope>
</reference>
<comment type="subcellular location">
    <subcellularLocation>
        <location evidence="1">Membrane</location>
        <topology evidence="1">Single-pass membrane protein</topology>
    </subcellularLocation>
</comment>
<dbReference type="InterPro" id="IPR003599">
    <property type="entry name" value="Ig_sub"/>
</dbReference>
<dbReference type="InterPro" id="IPR007110">
    <property type="entry name" value="Ig-like_dom"/>
</dbReference>
<dbReference type="PANTHER" id="PTHR13771:SF9">
    <property type="entry name" value="INTERCELLULAR ADHESION MOLECULE 5"/>
    <property type="match status" value="1"/>
</dbReference>
<accession>A0A3B4XSS2</accession>
<evidence type="ECO:0000256" key="2">
    <source>
        <dbReference type="ARBA" id="ARBA00023136"/>
    </source>
</evidence>
<protein>
    <recommendedName>
        <fullName evidence="5">Ig-like domain-containing protein</fullName>
    </recommendedName>
</protein>
<dbReference type="GO" id="GO:0016020">
    <property type="term" value="C:membrane"/>
    <property type="evidence" value="ECO:0007669"/>
    <property type="project" value="UniProtKB-SubCell"/>
</dbReference>
<dbReference type="InterPro" id="IPR036179">
    <property type="entry name" value="Ig-like_dom_sf"/>
</dbReference>
<dbReference type="SUPFAM" id="SSF48726">
    <property type="entry name" value="Immunoglobulin"/>
    <property type="match status" value="3"/>
</dbReference>
<name>A0A3B4XSS2_SERLL</name>
<proteinExistence type="predicted"/>
<dbReference type="SMART" id="SM00409">
    <property type="entry name" value="IG"/>
    <property type="match status" value="2"/>
</dbReference>
<evidence type="ECO:0000256" key="3">
    <source>
        <dbReference type="ARBA" id="ARBA00023157"/>
    </source>
</evidence>
<reference evidence="6" key="1">
    <citation type="submission" date="2025-08" db="UniProtKB">
        <authorList>
            <consortium name="Ensembl"/>
        </authorList>
    </citation>
    <scope>IDENTIFICATION</scope>
</reference>
<dbReference type="Proteomes" id="UP000261360">
    <property type="component" value="Unplaced"/>
</dbReference>
<evidence type="ECO:0000313" key="7">
    <source>
        <dbReference type="Proteomes" id="UP000261360"/>
    </source>
</evidence>
<dbReference type="AlphaFoldDB" id="A0A3B4XSS2"/>
<evidence type="ECO:0000256" key="1">
    <source>
        <dbReference type="ARBA" id="ARBA00004167"/>
    </source>
</evidence>